<dbReference type="EMBL" id="CP001661">
    <property type="protein sequence ID" value="ACT18866.1"/>
    <property type="molecule type" value="Genomic_DNA"/>
</dbReference>
<dbReference type="OrthoDB" id="9815497at2"/>
<organism evidence="1">
    <name type="scientific">Geobacter sp. (strain M21)</name>
    <dbReference type="NCBI Taxonomy" id="443144"/>
    <lineage>
        <taxon>Bacteria</taxon>
        <taxon>Pseudomonadati</taxon>
        <taxon>Thermodesulfobacteriota</taxon>
        <taxon>Desulfuromonadia</taxon>
        <taxon>Geobacterales</taxon>
        <taxon>Geobacteraceae</taxon>
        <taxon>Geobacter</taxon>
    </lineage>
</organism>
<accession>C6E1Y2</accession>
<proteinExistence type="predicted"/>
<dbReference type="Gene3D" id="3.40.630.10">
    <property type="entry name" value="Zn peptidases"/>
    <property type="match status" value="1"/>
</dbReference>
<dbReference type="STRING" id="443144.GM21_2833"/>
<dbReference type="InterPro" id="IPR017695">
    <property type="entry name" value="Se-dep_Mo_hydrolase_YqeB"/>
</dbReference>
<dbReference type="AlphaFoldDB" id="C6E1Y2"/>
<dbReference type="KEGG" id="gem:GM21_2833"/>
<gene>
    <name evidence="1" type="ordered locus">GM21_2833</name>
</gene>
<name>C6E1Y2_GEOSM</name>
<dbReference type="eggNOG" id="COG0511">
    <property type="taxonomic scope" value="Bacteria"/>
</dbReference>
<reference evidence="1" key="1">
    <citation type="submission" date="2009-07" db="EMBL/GenBank/DDBJ databases">
        <title>Complete sequence of Geobacter sp. M21.</title>
        <authorList>
            <consortium name="US DOE Joint Genome Institute"/>
            <person name="Lucas S."/>
            <person name="Copeland A."/>
            <person name="Lapidus A."/>
            <person name="Glavina del Rio T."/>
            <person name="Dalin E."/>
            <person name="Tice H."/>
            <person name="Bruce D."/>
            <person name="Goodwin L."/>
            <person name="Pitluck S."/>
            <person name="Saunders E."/>
            <person name="Brettin T."/>
            <person name="Detter J.C."/>
            <person name="Han C."/>
            <person name="Larimer F."/>
            <person name="Land M."/>
            <person name="Hauser L."/>
            <person name="Kyrpides N."/>
            <person name="Ovchinnikova G."/>
            <person name="Lovley D."/>
        </authorList>
    </citation>
    <scope>NUCLEOTIDE SEQUENCE [LARGE SCALE GENOMIC DNA]</scope>
    <source>
        <strain evidence="1">M21</strain>
    </source>
</reference>
<dbReference type="HOGENOM" id="CLU_082089_1_0_7"/>
<dbReference type="NCBIfam" id="TIGR03309">
    <property type="entry name" value="matur_yqeB"/>
    <property type="match status" value="1"/>
</dbReference>
<evidence type="ECO:0000313" key="1">
    <source>
        <dbReference type="EMBL" id="ACT18866.1"/>
    </source>
</evidence>
<protein>
    <submittedName>
        <fullName evidence="1">Selenium-dependent molybdenum hydroxylase system protein, YqeB family</fullName>
    </submittedName>
</protein>
<sequence>MAANSVKERRLSERVVVIRGAGEQASGIACRLFRANFRRILMLETASPLAVRRLVSFCEAVHEGEMTVEGVKAVRVDRVEQVEGIWSAGCIAVLVDPTAASLAAVKPDLLLDATLAKRNLGTSLGDAPLVIGLGPGFTAGVDCHQVIETNRGHDLGRVIGTGPAEADTGIPGAIGGYTSERVLRAPVAGRFESDRAIGDLVVAGEPVGRVGEVEVKAAIDGVLRGMIRPGAQVKAGLKIGDVDPRCKKEYCATISEKARALGGAVLEALLGCYNR</sequence>